<dbReference type="EMBL" id="MU151084">
    <property type="protein sequence ID" value="KAF9451488.1"/>
    <property type="molecule type" value="Genomic_DNA"/>
</dbReference>
<dbReference type="Proteomes" id="UP000807342">
    <property type="component" value="Unassembled WGS sequence"/>
</dbReference>
<keyword evidence="2" id="KW-1185">Reference proteome</keyword>
<gene>
    <name evidence="1" type="ORF">P691DRAFT_807596</name>
</gene>
<protein>
    <submittedName>
        <fullName evidence="1">Uncharacterized protein</fullName>
    </submittedName>
</protein>
<sequence length="170" mass="18474">MSSAIPSQILEDGEKIKSMAADLAMAIINSSNHTASVAQELQVEAATDLAMAVVGSSNLAMSIVREVLQAASATAVIPHSAKPIMVHYKDRVVAMGRQQLTTIGRLNVLQYLKDRLDVGNLGVSLYGTFVGNEGEFVEVDVNAWEEFVPQIVQLQLRVREIRMTEHVLVS</sequence>
<dbReference type="OrthoDB" id="3015492at2759"/>
<evidence type="ECO:0000313" key="2">
    <source>
        <dbReference type="Proteomes" id="UP000807342"/>
    </source>
</evidence>
<reference evidence="1" key="1">
    <citation type="submission" date="2020-11" db="EMBL/GenBank/DDBJ databases">
        <authorList>
            <consortium name="DOE Joint Genome Institute"/>
            <person name="Ahrendt S."/>
            <person name="Riley R."/>
            <person name="Andreopoulos W."/>
            <person name="Labutti K."/>
            <person name="Pangilinan J."/>
            <person name="Ruiz-Duenas F.J."/>
            <person name="Barrasa J.M."/>
            <person name="Sanchez-Garcia M."/>
            <person name="Camarero S."/>
            <person name="Miyauchi S."/>
            <person name="Serrano A."/>
            <person name="Linde D."/>
            <person name="Babiker R."/>
            <person name="Drula E."/>
            <person name="Ayuso-Fernandez I."/>
            <person name="Pacheco R."/>
            <person name="Padilla G."/>
            <person name="Ferreira P."/>
            <person name="Barriuso J."/>
            <person name="Kellner H."/>
            <person name="Castanera R."/>
            <person name="Alfaro M."/>
            <person name="Ramirez L."/>
            <person name="Pisabarro A.G."/>
            <person name="Kuo A."/>
            <person name="Tritt A."/>
            <person name="Lipzen A."/>
            <person name="He G."/>
            <person name="Yan M."/>
            <person name="Ng V."/>
            <person name="Cullen D."/>
            <person name="Martin F."/>
            <person name="Rosso M.-N."/>
            <person name="Henrissat B."/>
            <person name="Hibbett D."/>
            <person name="Martinez A.T."/>
            <person name="Grigoriev I.V."/>
        </authorList>
    </citation>
    <scope>NUCLEOTIDE SEQUENCE</scope>
    <source>
        <strain evidence="1">MF-IS2</strain>
    </source>
</reference>
<organism evidence="1 2">
    <name type="scientific">Macrolepiota fuliginosa MF-IS2</name>
    <dbReference type="NCBI Taxonomy" id="1400762"/>
    <lineage>
        <taxon>Eukaryota</taxon>
        <taxon>Fungi</taxon>
        <taxon>Dikarya</taxon>
        <taxon>Basidiomycota</taxon>
        <taxon>Agaricomycotina</taxon>
        <taxon>Agaricomycetes</taxon>
        <taxon>Agaricomycetidae</taxon>
        <taxon>Agaricales</taxon>
        <taxon>Agaricineae</taxon>
        <taxon>Agaricaceae</taxon>
        <taxon>Macrolepiota</taxon>
    </lineage>
</organism>
<dbReference type="AlphaFoldDB" id="A0A9P5XHI3"/>
<evidence type="ECO:0000313" key="1">
    <source>
        <dbReference type="EMBL" id="KAF9451488.1"/>
    </source>
</evidence>
<name>A0A9P5XHI3_9AGAR</name>
<proteinExistence type="predicted"/>
<comment type="caution">
    <text evidence="1">The sequence shown here is derived from an EMBL/GenBank/DDBJ whole genome shotgun (WGS) entry which is preliminary data.</text>
</comment>
<accession>A0A9P5XHI3</accession>